<dbReference type="HOGENOM" id="CLU_715723_0_0_1"/>
<dbReference type="EMBL" id="KI635851">
    <property type="protein sequence ID" value="ETI26607.1"/>
    <property type="molecule type" value="Genomic_DNA"/>
</dbReference>
<protein>
    <submittedName>
        <fullName evidence="2">Uncharacterized protein</fullName>
    </submittedName>
</protein>
<gene>
    <name evidence="2" type="ORF">G647_10421</name>
</gene>
<dbReference type="RefSeq" id="XP_008724634.1">
    <property type="nucleotide sequence ID" value="XM_008726412.1"/>
</dbReference>
<proteinExistence type="predicted"/>
<dbReference type="Proteomes" id="UP000030678">
    <property type="component" value="Unassembled WGS sequence"/>
</dbReference>
<dbReference type="GeneID" id="19988914"/>
<dbReference type="SUPFAM" id="SSF55418">
    <property type="entry name" value="eIF4e-like"/>
    <property type="match status" value="1"/>
</dbReference>
<evidence type="ECO:0000256" key="1">
    <source>
        <dbReference type="SAM" id="MobiDB-lite"/>
    </source>
</evidence>
<dbReference type="InterPro" id="IPR023398">
    <property type="entry name" value="TIF_eIF4e-like"/>
</dbReference>
<accession>V9DKZ1</accession>
<feature type="compositionally biased region" description="Acidic residues" evidence="1">
    <location>
        <begin position="162"/>
        <end position="171"/>
    </location>
</feature>
<evidence type="ECO:0000313" key="2">
    <source>
        <dbReference type="EMBL" id="ETI26607.1"/>
    </source>
</evidence>
<dbReference type="InterPro" id="IPR015034">
    <property type="entry name" value="Bles03"/>
</dbReference>
<sequence length="386" mass="43841">MAQPHVQLRRPKCPPVPEDQQFFYNSVILVISVAPDQWNYFFRTAVNYARGYGATCVEMWQDDVTRVMVNDDVTWTRLLSRTQPVELQLYVPTVFLSFVWSCIRAKAVLDPVPEADKVLRPTDERSYSIPLHKYKANRARQPDTESLKQQPTKRKRTSGGDTTDDDDDSDDDSAKSDASAESENSPPLLDPGEDGRIAKKNRESATEFLKRLLPTRDLRGNAPRIFVAHPSSPRWPEPETLARLQRSAKRCLSAFARGLLRHDLSGTELGLGGFVRGRWLFLVVAGVDSLWKITVEATLKNDLGCAAEVWRYGRSYNIAIHTLDFGDKDDLKRVFLKARELGLVANRFETTYYKPLIFTELGLHSKDEYGLKVSATDSRSIFKAQR</sequence>
<dbReference type="AlphaFoldDB" id="V9DKZ1"/>
<dbReference type="VEuPathDB" id="FungiDB:G647_10421"/>
<dbReference type="Gene3D" id="3.30.760.10">
    <property type="entry name" value="RNA Cap, Translation Initiation Factor Eif4e"/>
    <property type="match status" value="1"/>
</dbReference>
<dbReference type="Pfam" id="PF08939">
    <property type="entry name" value="Bles03"/>
    <property type="match status" value="1"/>
</dbReference>
<feature type="region of interest" description="Disordered" evidence="1">
    <location>
        <begin position="130"/>
        <end position="196"/>
    </location>
</feature>
<reference evidence="2" key="1">
    <citation type="submission" date="2013-03" db="EMBL/GenBank/DDBJ databases">
        <title>The Genome Sequence of Cladophialophora carrionii CBS 160.54.</title>
        <authorList>
            <consortium name="The Broad Institute Genomics Platform"/>
            <person name="Cuomo C."/>
            <person name="de Hoog S."/>
            <person name="Gorbushina A."/>
            <person name="Walker B."/>
            <person name="Young S.K."/>
            <person name="Zeng Q."/>
            <person name="Gargeya S."/>
            <person name="Fitzgerald M."/>
            <person name="Haas B."/>
            <person name="Abouelleil A."/>
            <person name="Allen A.W."/>
            <person name="Alvarado L."/>
            <person name="Arachchi H.M."/>
            <person name="Berlin A.M."/>
            <person name="Chapman S.B."/>
            <person name="Gainer-Dewar J."/>
            <person name="Goldberg J."/>
            <person name="Griggs A."/>
            <person name="Gujja S."/>
            <person name="Hansen M."/>
            <person name="Howarth C."/>
            <person name="Imamovic A."/>
            <person name="Ireland A."/>
            <person name="Larimer J."/>
            <person name="McCowan C."/>
            <person name="Murphy C."/>
            <person name="Pearson M."/>
            <person name="Poon T.W."/>
            <person name="Priest M."/>
            <person name="Roberts A."/>
            <person name="Saif S."/>
            <person name="Shea T."/>
            <person name="Sisk P."/>
            <person name="Sykes S."/>
            <person name="Wortman J."/>
            <person name="Nusbaum C."/>
            <person name="Birren B."/>
        </authorList>
    </citation>
    <scope>NUCLEOTIDE SEQUENCE [LARGE SCALE GENOMIC DNA]</scope>
    <source>
        <strain evidence="2">CBS 160.54</strain>
    </source>
</reference>
<name>V9DKZ1_9EURO</name>
<organism evidence="2">
    <name type="scientific">Cladophialophora carrionii CBS 160.54</name>
    <dbReference type="NCBI Taxonomy" id="1279043"/>
    <lineage>
        <taxon>Eukaryota</taxon>
        <taxon>Fungi</taxon>
        <taxon>Dikarya</taxon>
        <taxon>Ascomycota</taxon>
        <taxon>Pezizomycotina</taxon>
        <taxon>Eurotiomycetes</taxon>
        <taxon>Chaetothyriomycetidae</taxon>
        <taxon>Chaetothyriales</taxon>
        <taxon>Herpotrichiellaceae</taxon>
        <taxon>Cladophialophora</taxon>
    </lineage>
</organism>